<evidence type="ECO:0000256" key="5">
    <source>
        <dbReference type="ARBA" id="ARBA00023136"/>
    </source>
</evidence>
<feature type="transmembrane region" description="Helical" evidence="6">
    <location>
        <begin position="300"/>
        <end position="324"/>
    </location>
</feature>
<feature type="transmembrane region" description="Helical" evidence="6">
    <location>
        <begin position="227"/>
        <end position="250"/>
    </location>
</feature>
<name>A0A4D8QSC4_AZOBR</name>
<feature type="transmembrane region" description="Helical" evidence="6">
    <location>
        <begin position="178"/>
        <end position="197"/>
    </location>
</feature>
<dbReference type="InterPro" id="IPR043428">
    <property type="entry name" value="LivM-like"/>
</dbReference>
<dbReference type="InterPro" id="IPR001851">
    <property type="entry name" value="ABC_transp_permease"/>
</dbReference>
<sequence>MSRATMNLTGARVVAPRLSHLSWLLLAVALAAGFGLPGVVASVLVLTLLTQAVIGGMLAVGVGFLIRQNGVVSFGHAAWYGVSAYCFGLLLRHEVLPAELALMLALAVPTLTAFLLGLVIVRVPGVAFSMLTLAVGQAFHEFSMKAQGLTNGDDGFAIPLPDTLFGLPISAVQQPETMFVLCWSLLALVIFGLYVTVRSPFGRLTEAIRENEERARFIGYRTVLPRAATYAISAFVAALAGLLFALYNGFVSPEVLHWSLSGSALIMAVIGGSRLLWGPALGAVIFFFLKDLAGNLTEHWPAMIGVTVIVVTVLMPAGIAGTLAELAGRLLRRTGGRA</sequence>
<organism evidence="8 9">
    <name type="scientific">Azospirillum brasilense</name>
    <dbReference type="NCBI Taxonomy" id="192"/>
    <lineage>
        <taxon>Bacteria</taxon>
        <taxon>Pseudomonadati</taxon>
        <taxon>Pseudomonadota</taxon>
        <taxon>Alphaproteobacteria</taxon>
        <taxon>Rhodospirillales</taxon>
        <taxon>Azospirillaceae</taxon>
        <taxon>Azospirillum</taxon>
    </lineage>
</organism>
<comment type="subcellular location">
    <subcellularLocation>
        <location evidence="1">Cell membrane</location>
        <topology evidence="1">Multi-pass membrane protein</topology>
    </subcellularLocation>
</comment>
<dbReference type="EMBL" id="JAWXYC010000001">
    <property type="protein sequence ID" value="MDX5950206.1"/>
    <property type="molecule type" value="Genomic_DNA"/>
</dbReference>
<dbReference type="AlphaFoldDB" id="A0A4D8QSC4"/>
<evidence type="ECO:0000313" key="10">
    <source>
        <dbReference type="Proteomes" id="UP001277471"/>
    </source>
</evidence>
<proteinExistence type="predicted"/>
<accession>A0A4D8QSC4</accession>
<dbReference type="PANTHER" id="PTHR30482">
    <property type="entry name" value="HIGH-AFFINITY BRANCHED-CHAIN AMINO ACID TRANSPORT SYSTEM PERMEASE"/>
    <property type="match status" value="1"/>
</dbReference>
<feature type="transmembrane region" description="Helical" evidence="6">
    <location>
        <begin position="41"/>
        <end position="65"/>
    </location>
</feature>
<protein>
    <submittedName>
        <fullName evidence="8">Branched-chain amino acid ABC transporter permease</fullName>
    </submittedName>
</protein>
<reference evidence="8 9" key="1">
    <citation type="submission" date="2018-09" db="EMBL/GenBank/DDBJ databases">
        <title>Whole genome based analysis of evolution and adaptive divergence in Indian and Brazilian strains of Azospirillum brasilense.</title>
        <authorList>
            <person name="Singh C."/>
            <person name="Tripathi A.K."/>
        </authorList>
    </citation>
    <scope>NUCLEOTIDE SEQUENCE [LARGE SCALE GENOMIC DNA]</scope>
    <source>
        <strain evidence="8 9">MTCC4038</strain>
        <plasmid evidence="8 9">p3</plasmid>
    </source>
</reference>
<feature type="transmembrane region" description="Helical" evidence="6">
    <location>
        <begin position="77"/>
        <end position="95"/>
    </location>
</feature>
<evidence type="ECO:0000313" key="7">
    <source>
        <dbReference type="EMBL" id="MDX5950206.1"/>
    </source>
</evidence>
<dbReference type="GO" id="GO:0015658">
    <property type="term" value="F:branched-chain amino acid transmembrane transporter activity"/>
    <property type="evidence" value="ECO:0007669"/>
    <property type="project" value="InterPro"/>
</dbReference>
<evidence type="ECO:0000313" key="9">
    <source>
        <dbReference type="Proteomes" id="UP000298774"/>
    </source>
</evidence>
<dbReference type="Pfam" id="PF02653">
    <property type="entry name" value="BPD_transp_2"/>
    <property type="match status" value="1"/>
</dbReference>
<evidence type="ECO:0000256" key="4">
    <source>
        <dbReference type="ARBA" id="ARBA00022989"/>
    </source>
</evidence>
<evidence type="ECO:0000313" key="8">
    <source>
        <dbReference type="EMBL" id="QCO12421.1"/>
    </source>
</evidence>
<keyword evidence="4 6" id="KW-1133">Transmembrane helix</keyword>
<feature type="transmembrane region" description="Helical" evidence="6">
    <location>
        <begin position="262"/>
        <end position="288"/>
    </location>
</feature>
<dbReference type="RefSeq" id="WP_104675499.1">
    <property type="nucleotide sequence ID" value="NZ_CP032342.1"/>
</dbReference>
<keyword evidence="10" id="KW-1185">Reference proteome</keyword>
<dbReference type="GO" id="GO:0005886">
    <property type="term" value="C:plasma membrane"/>
    <property type="evidence" value="ECO:0007669"/>
    <property type="project" value="UniProtKB-SubCell"/>
</dbReference>
<evidence type="ECO:0000256" key="6">
    <source>
        <dbReference type="SAM" id="Phobius"/>
    </source>
</evidence>
<dbReference type="CDD" id="cd06581">
    <property type="entry name" value="TM_PBP1_LivM_like"/>
    <property type="match status" value="1"/>
</dbReference>
<dbReference type="EMBL" id="CP032342">
    <property type="protein sequence ID" value="QCO12421.1"/>
    <property type="molecule type" value="Genomic_DNA"/>
</dbReference>
<dbReference type="Proteomes" id="UP000298774">
    <property type="component" value="Plasmid p3"/>
</dbReference>
<keyword evidence="5 6" id="KW-0472">Membrane</keyword>
<gene>
    <name evidence="8" type="ORF">D3868_25455</name>
    <name evidence="7" type="ORF">SIM66_03170</name>
</gene>
<dbReference type="PANTHER" id="PTHR30482:SF17">
    <property type="entry name" value="ABC TRANSPORTER ATP-BINDING PROTEIN"/>
    <property type="match status" value="1"/>
</dbReference>
<feature type="transmembrane region" description="Helical" evidence="6">
    <location>
        <begin position="101"/>
        <end position="121"/>
    </location>
</feature>
<geneLocation type="plasmid" evidence="8 9">
    <name>p3</name>
</geneLocation>
<evidence type="ECO:0000256" key="2">
    <source>
        <dbReference type="ARBA" id="ARBA00022475"/>
    </source>
</evidence>
<dbReference type="GeneID" id="56448018"/>
<keyword evidence="2" id="KW-1003">Cell membrane</keyword>
<evidence type="ECO:0000256" key="1">
    <source>
        <dbReference type="ARBA" id="ARBA00004651"/>
    </source>
</evidence>
<keyword evidence="8" id="KW-0614">Plasmid</keyword>
<keyword evidence="3 6" id="KW-0812">Transmembrane</keyword>
<reference evidence="7 10" key="2">
    <citation type="submission" date="2023-11" db="EMBL/GenBank/DDBJ databases">
        <title>MicrobeMod: A computational toolkit for identifying prokaryotic methylation and restriction-modification with nanopore sequencing.</title>
        <authorList>
            <person name="Crits-Christoph A."/>
            <person name="Kang S.C."/>
            <person name="Lee H."/>
            <person name="Ostrov N."/>
        </authorList>
    </citation>
    <scope>NUCLEOTIDE SEQUENCE [LARGE SCALE GENOMIC DNA]</scope>
    <source>
        <strain evidence="7 10">ATCC 29145</strain>
    </source>
</reference>
<dbReference type="Proteomes" id="UP001277471">
    <property type="component" value="Unassembled WGS sequence"/>
</dbReference>
<evidence type="ECO:0000256" key="3">
    <source>
        <dbReference type="ARBA" id="ARBA00022692"/>
    </source>
</evidence>